<evidence type="ECO:0000313" key="17">
    <source>
        <dbReference type="EMBL" id="KAG9509600.1"/>
    </source>
</evidence>
<dbReference type="InterPro" id="IPR000961">
    <property type="entry name" value="AGC-kinase_C"/>
</dbReference>
<dbReference type="InterPro" id="IPR014710">
    <property type="entry name" value="RmlC-like_jellyroll"/>
</dbReference>
<dbReference type="PIRSF" id="PIRSF000559">
    <property type="entry name" value="cGMP-dep_kinase"/>
    <property type="match status" value="1"/>
</dbReference>
<dbReference type="PROSITE" id="PS50042">
    <property type="entry name" value="CNMP_BINDING_3"/>
    <property type="match status" value="2"/>
</dbReference>
<dbReference type="InterPro" id="IPR011009">
    <property type="entry name" value="Kinase-like_dom_sf"/>
</dbReference>
<evidence type="ECO:0000256" key="2">
    <source>
        <dbReference type="ARBA" id="ARBA00012428"/>
    </source>
</evidence>
<dbReference type="Gene3D" id="1.10.510.10">
    <property type="entry name" value="Transferase(Phosphotransferase) domain 1"/>
    <property type="match status" value="1"/>
</dbReference>
<dbReference type="InterPro" id="IPR008271">
    <property type="entry name" value="Ser/Thr_kinase_AS"/>
</dbReference>
<organism evidence="17 18">
    <name type="scientific">Fragariocoptes setiger</name>
    <dbReference type="NCBI Taxonomy" id="1670756"/>
    <lineage>
        <taxon>Eukaryota</taxon>
        <taxon>Metazoa</taxon>
        <taxon>Ecdysozoa</taxon>
        <taxon>Arthropoda</taxon>
        <taxon>Chelicerata</taxon>
        <taxon>Arachnida</taxon>
        <taxon>Acari</taxon>
        <taxon>Acariformes</taxon>
        <taxon>Trombidiformes</taxon>
        <taxon>Prostigmata</taxon>
        <taxon>Eupodina</taxon>
        <taxon>Eriophyoidea</taxon>
        <taxon>Phytoptidae</taxon>
        <taxon>Fragariocoptes</taxon>
    </lineage>
</organism>
<feature type="domain" description="Cyclic nucleotide-binding" evidence="15">
    <location>
        <begin position="200"/>
        <end position="326"/>
    </location>
</feature>
<evidence type="ECO:0000256" key="11">
    <source>
        <dbReference type="ARBA" id="ARBA00047462"/>
    </source>
</evidence>
<keyword evidence="7 17" id="KW-0418">Kinase</keyword>
<sequence>IVSQKDEEIGQLRSQLDKYKSVLSIHSSTLAQPRKTRLLGISAEPQSKATLQDLLANQLEAHPKSEQTRALVTKAIMENDFLKHLTMAQINEIASCMSIVTQKQNDIIIKEGDVGSKVYVLEEGQIEVSKDGKIMSVIQKPGSVFGELAILYNCTRTATIRAITDCKLWAIERQSFQSIMMKSGLLRQRDHIEFLKTVPEFKNLPVETLSKISGLLEENSYKNGDYIIRQGAKGDTFFIISNGQVKVTKTFQDETTGHLVEKYIRSLKRGDFFGEKALQSEDIRTANIIADGDDVSCLVIDRECFEQFISNLDEIRSRQYDDNVAGPPINETYERKIEEPYASLRLEDIRFVTTLGNGGFGRVELVTMANDHSRSYALKVMKKCQIVETRQEQHILNEKRIMLESDSTFIVKLYRTFKDRKYLYMLMEPCLGGELWTILRDRGSFDEQTTKFYTACVVEAFAYLHSRHIIYRDLKPENMLLDEYGYIKLTDFGFAKRLLPPGSKTWTFCGTPEYVSPEIILNRGHDYSCDYWSLGVLMFELLTGSPPFTGADPMKTYNIILRGIEAVDFARSISAKAANLIKKLCRDNPTERLGYQRGGIDDIKKHKWFDGFYWGGLKTRTLPAPYVPTIRSPTDTSNFDHYPPDTSEAPEDDSGSWDENF</sequence>
<dbReference type="EC" id="2.7.11.12" evidence="2"/>
<evidence type="ECO:0000259" key="16">
    <source>
        <dbReference type="PROSITE" id="PS51285"/>
    </source>
</evidence>
<dbReference type="Pfam" id="PF00069">
    <property type="entry name" value="Pkinase"/>
    <property type="match status" value="1"/>
</dbReference>
<dbReference type="Proteomes" id="UP000825002">
    <property type="component" value="Unassembled WGS sequence"/>
</dbReference>
<name>A0ABQ7S853_9ACAR</name>
<reference evidence="17 18" key="1">
    <citation type="submission" date="2020-10" db="EMBL/GenBank/DDBJ databases">
        <authorList>
            <person name="Klimov P.B."/>
            <person name="Dyachkov S.M."/>
            <person name="Chetverikov P.E."/>
        </authorList>
    </citation>
    <scope>NUCLEOTIDE SEQUENCE [LARGE SCALE GENOMIC DNA]</scope>
    <source>
        <strain evidence="17">BMOC 18-1129-001#AD2665</strain>
        <tissue evidence="17">Entire mites</tissue>
    </source>
</reference>
<evidence type="ECO:0000256" key="5">
    <source>
        <dbReference type="ARBA" id="ARBA00022679"/>
    </source>
</evidence>
<evidence type="ECO:0000256" key="13">
    <source>
        <dbReference type="SAM" id="MobiDB-lite"/>
    </source>
</evidence>
<evidence type="ECO:0000256" key="6">
    <source>
        <dbReference type="ARBA" id="ARBA00022741"/>
    </source>
</evidence>
<dbReference type="PANTHER" id="PTHR24353:SF111">
    <property type="match status" value="1"/>
</dbReference>
<dbReference type="SUPFAM" id="SSF56112">
    <property type="entry name" value="Protein kinase-like (PK-like)"/>
    <property type="match status" value="1"/>
</dbReference>
<feature type="domain" description="Protein kinase" evidence="14">
    <location>
        <begin position="349"/>
        <end position="609"/>
    </location>
</feature>
<evidence type="ECO:0000259" key="14">
    <source>
        <dbReference type="PROSITE" id="PS50011"/>
    </source>
</evidence>
<feature type="region of interest" description="Disordered" evidence="13">
    <location>
        <begin position="631"/>
        <end position="661"/>
    </location>
</feature>
<feature type="compositionally biased region" description="Acidic residues" evidence="13">
    <location>
        <begin position="648"/>
        <end position="661"/>
    </location>
</feature>
<dbReference type="InterPro" id="IPR017441">
    <property type="entry name" value="Protein_kinase_ATP_BS"/>
</dbReference>
<keyword evidence="3" id="KW-0723">Serine/threonine-protein kinase</keyword>
<evidence type="ECO:0000256" key="9">
    <source>
        <dbReference type="ARBA" id="ARBA00022992"/>
    </source>
</evidence>
<comment type="similarity">
    <text evidence="1">Belongs to the protein kinase superfamily. AGC Ser/Thr protein kinase family. cGMP subfamily.</text>
</comment>
<dbReference type="InterPro" id="IPR002374">
    <property type="entry name" value="cGMP_dep_kinase"/>
</dbReference>
<dbReference type="CDD" id="cd00038">
    <property type="entry name" value="CAP_ED"/>
    <property type="match status" value="2"/>
</dbReference>
<dbReference type="Gene3D" id="3.30.200.20">
    <property type="entry name" value="Phosphorylase Kinase, domain 1"/>
    <property type="match status" value="1"/>
</dbReference>
<dbReference type="SUPFAM" id="SSF51206">
    <property type="entry name" value="cAMP-binding domain-like"/>
    <property type="match status" value="2"/>
</dbReference>
<proteinExistence type="inferred from homology"/>
<evidence type="ECO:0000256" key="7">
    <source>
        <dbReference type="ARBA" id="ARBA00022777"/>
    </source>
</evidence>
<keyword evidence="9" id="KW-0142">cGMP-binding</keyword>
<dbReference type="PROSITE" id="PS51285">
    <property type="entry name" value="AGC_KINASE_CTER"/>
    <property type="match status" value="1"/>
</dbReference>
<dbReference type="InterPro" id="IPR035014">
    <property type="entry name" value="STKc_cGK"/>
</dbReference>
<dbReference type="SMART" id="SM00100">
    <property type="entry name" value="cNMP"/>
    <property type="match status" value="2"/>
</dbReference>
<dbReference type="PROSITE" id="PS00889">
    <property type="entry name" value="CNMP_BINDING_2"/>
    <property type="match status" value="2"/>
</dbReference>
<evidence type="ECO:0000256" key="12">
    <source>
        <dbReference type="PROSITE-ProRule" id="PRU10141"/>
    </source>
</evidence>
<dbReference type="CDD" id="cd05572">
    <property type="entry name" value="STKc_cGK"/>
    <property type="match status" value="1"/>
</dbReference>
<evidence type="ECO:0000256" key="4">
    <source>
        <dbReference type="ARBA" id="ARBA00022535"/>
    </source>
</evidence>
<dbReference type="PRINTS" id="PR00104">
    <property type="entry name" value="CGMPKINASE"/>
</dbReference>
<dbReference type="PROSITE" id="PS00888">
    <property type="entry name" value="CNMP_BINDING_1"/>
    <property type="match status" value="2"/>
</dbReference>
<dbReference type="PROSITE" id="PS50011">
    <property type="entry name" value="PROTEIN_KINASE_DOM"/>
    <property type="match status" value="1"/>
</dbReference>
<comment type="caution">
    <text evidence="17">The sequence shown here is derived from an EMBL/GenBank/DDBJ whole genome shotgun (WGS) entry which is preliminary data.</text>
</comment>
<dbReference type="SMART" id="SM00220">
    <property type="entry name" value="S_TKc"/>
    <property type="match status" value="1"/>
</dbReference>
<protein>
    <recommendedName>
        <fullName evidence="2">cGMP-dependent protein kinase</fullName>
        <ecNumber evidence="2">2.7.11.12</ecNumber>
    </recommendedName>
</protein>
<gene>
    <name evidence="17" type="primary">for</name>
    <name evidence="17" type="ORF">GZH46_01876</name>
</gene>
<evidence type="ECO:0000256" key="8">
    <source>
        <dbReference type="ARBA" id="ARBA00022840"/>
    </source>
</evidence>
<dbReference type="PANTHER" id="PTHR24353">
    <property type="entry name" value="CYCLIC NUCLEOTIDE-DEPENDENT PROTEIN KINASE"/>
    <property type="match status" value="1"/>
</dbReference>
<feature type="domain" description="Cyclic nucleotide-binding" evidence="15">
    <location>
        <begin position="81"/>
        <end position="197"/>
    </location>
</feature>
<feature type="binding site" evidence="12">
    <location>
        <position position="379"/>
    </location>
    <ligand>
        <name>ATP</name>
        <dbReference type="ChEBI" id="CHEBI:30616"/>
    </ligand>
</feature>
<evidence type="ECO:0000256" key="1">
    <source>
        <dbReference type="ARBA" id="ARBA00006352"/>
    </source>
</evidence>
<dbReference type="InterPro" id="IPR018490">
    <property type="entry name" value="cNMP-bd_dom_sf"/>
</dbReference>
<feature type="non-terminal residue" evidence="17">
    <location>
        <position position="1"/>
    </location>
</feature>
<keyword evidence="8 12" id="KW-0067">ATP-binding</keyword>
<comment type="catalytic activity">
    <reaction evidence="10">
        <text>L-threonyl-[protein] + ATP = O-phospho-L-threonyl-[protein] + ADP + H(+)</text>
        <dbReference type="Rhea" id="RHEA:46608"/>
        <dbReference type="Rhea" id="RHEA-COMP:11060"/>
        <dbReference type="Rhea" id="RHEA-COMP:11605"/>
        <dbReference type="ChEBI" id="CHEBI:15378"/>
        <dbReference type="ChEBI" id="CHEBI:30013"/>
        <dbReference type="ChEBI" id="CHEBI:30616"/>
        <dbReference type="ChEBI" id="CHEBI:61977"/>
        <dbReference type="ChEBI" id="CHEBI:456216"/>
        <dbReference type="EC" id="2.7.11.12"/>
    </reaction>
</comment>
<keyword evidence="5" id="KW-0808">Transferase</keyword>
<keyword evidence="4" id="KW-0140">cGMP</keyword>
<keyword evidence="6 12" id="KW-0547">Nucleotide-binding</keyword>
<keyword evidence="18" id="KW-1185">Reference proteome</keyword>
<dbReference type="PROSITE" id="PS00108">
    <property type="entry name" value="PROTEIN_KINASE_ST"/>
    <property type="match status" value="1"/>
</dbReference>
<dbReference type="SMART" id="SM00133">
    <property type="entry name" value="S_TK_X"/>
    <property type="match status" value="1"/>
</dbReference>
<dbReference type="InterPro" id="IPR000595">
    <property type="entry name" value="cNMP-bd_dom"/>
</dbReference>
<dbReference type="EMBL" id="JAIFTH010000406">
    <property type="protein sequence ID" value="KAG9509600.1"/>
    <property type="molecule type" value="Genomic_DNA"/>
</dbReference>
<evidence type="ECO:0000259" key="15">
    <source>
        <dbReference type="PROSITE" id="PS50042"/>
    </source>
</evidence>
<dbReference type="CDD" id="cd12083">
    <property type="entry name" value="DD_cGKI"/>
    <property type="match status" value="1"/>
</dbReference>
<dbReference type="Pfam" id="PF00027">
    <property type="entry name" value="cNMP_binding"/>
    <property type="match status" value="2"/>
</dbReference>
<evidence type="ECO:0000313" key="18">
    <source>
        <dbReference type="Proteomes" id="UP000825002"/>
    </source>
</evidence>
<dbReference type="InterPro" id="IPR018488">
    <property type="entry name" value="cNMP-bd_CS"/>
</dbReference>
<accession>A0ABQ7S853</accession>
<comment type="catalytic activity">
    <reaction evidence="11">
        <text>L-seryl-[protein] + ATP = O-phospho-L-seryl-[protein] + ADP + H(+)</text>
        <dbReference type="Rhea" id="RHEA:17989"/>
        <dbReference type="Rhea" id="RHEA-COMP:9863"/>
        <dbReference type="Rhea" id="RHEA-COMP:11604"/>
        <dbReference type="ChEBI" id="CHEBI:15378"/>
        <dbReference type="ChEBI" id="CHEBI:29999"/>
        <dbReference type="ChEBI" id="CHEBI:30616"/>
        <dbReference type="ChEBI" id="CHEBI:83421"/>
        <dbReference type="ChEBI" id="CHEBI:456216"/>
        <dbReference type="EC" id="2.7.11.12"/>
    </reaction>
</comment>
<feature type="domain" description="AGC-kinase C-terminal" evidence="16">
    <location>
        <begin position="610"/>
        <end position="661"/>
    </location>
</feature>
<dbReference type="GO" id="GO:0016301">
    <property type="term" value="F:kinase activity"/>
    <property type="evidence" value="ECO:0007669"/>
    <property type="project" value="UniProtKB-KW"/>
</dbReference>
<dbReference type="Gene3D" id="2.60.120.10">
    <property type="entry name" value="Jelly Rolls"/>
    <property type="match status" value="2"/>
</dbReference>
<dbReference type="PROSITE" id="PS00107">
    <property type="entry name" value="PROTEIN_KINASE_ATP"/>
    <property type="match status" value="1"/>
</dbReference>
<evidence type="ECO:0000256" key="3">
    <source>
        <dbReference type="ARBA" id="ARBA00022527"/>
    </source>
</evidence>
<dbReference type="InterPro" id="IPR000719">
    <property type="entry name" value="Prot_kinase_dom"/>
</dbReference>
<evidence type="ECO:0000256" key="10">
    <source>
        <dbReference type="ARBA" id="ARBA00047298"/>
    </source>
</evidence>